<evidence type="ECO:0000313" key="2">
    <source>
        <dbReference type="EMBL" id="CAK9171112.1"/>
    </source>
</evidence>
<reference evidence="2 3" key="1">
    <citation type="submission" date="2024-02" db="EMBL/GenBank/DDBJ databases">
        <authorList>
            <person name="Vignale AGUSTIN F."/>
            <person name="Sosa J E."/>
            <person name="Modenutti C."/>
        </authorList>
    </citation>
    <scope>NUCLEOTIDE SEQUENCE [LARGE SCALE GENOMIC DNA]</scope>
</reference>
<feature type="region of interest" description="Disordered" evidence="1">
    <location>
        <begin position="113"/>
        <end position="188"/>
    </location>
</feature>
<accession>A0ABC8TNS3</accession>
<proteinExistence type="predicted"/>
<dbReference type="AlphaFoldDB" id="A0ABC8TNS3"/>
<comment type="caution">
    <text evidence="2">The sequence shown here is derived from an EMBL/GenBank/DDBJ whole genome shotgun (WGS) entry which is preliminary data.</text>
</comment>
<organism evidence="2 3">
    <name type="scientific">Ilex paraguariensis</name>
    <name type="common">yerba mate</name>
    <dbReference type="NCBI Taxonomy" id="185542"/>
    <lineage>
        <taxon>Eukaryota</taxon>
        <taxon>Viridiplantae</taxon>
        <taxon>Streptophyta</taxon>
        <taxon>Embryophyta</taxon>
        <taxon>Tracheophyta</taxon>
        <taxon>Spermatophyta</taxon>
        <taxon>Magnoliopsida</taxon>
        <taxon>eudicotyledons</taxon>
        <taxon>Gunneridae</taxon>
        <taxon>Pentapetalae</taxon>
        <taxon>asterids</taxon>
        <taxon>campanulids</taxon>
        <taxon>Aquifoliales</taxon>
        <taxon>Aquifoliaceae</taxon>
        <taxon>Ilex</taxon>
    </lineage>
</organism>
<evidence type="ECO:0000313" key="3">
    <source>
        <dbReference type="Proteomes" id="UP001642360"/>
    </source>
</evidence>
<gene>
    <name evidence="2" type="ORF">ILEXP_LOCUS40647</name>
</gene>
<protein>
    <submittedName>
        <fullName evidence="2">Uncharacterized protein</fullName>
    </submittedName>
</protein>
<name>A0ABC8TNS3_9AQUA</name>
<feature type="compositionally biased region" description="Basic and acidic residues" evidence="1">
    <location>
        <begin position="156"/>
        <end position="174"/>
    </location>
</feature>
<evidence type="ECO:0000256" key="1">
    <source>
        <dbReference type="SAM" id="MobiDB-lite"/>
    </source>
</evidence>
<keyword evidence="3" id="KW-1185">Reference proteome</keyword>
<dbReference type="Proteomes" id="UP001642360">
    <property type="component" value="Unassembled WGS sequence"/>
</dbReference>
<dbReference type="EMBL" id="CAUOFW020005652">
    <property type="protein sequence ID" value="CAK9171112.1"/>
    <property type="molecule type" value="Genomic_DNA"/>
</dbReference>
<sequence>MPLPHGVPDWRVCRLHGFPFFGLLLKPSSADLRLGRLRGSTLAFHWFLPGAFIVRIARASSSNRGRRRVHRRGGPGNESPFPRALGLLRLNKKGSILFNRSVGETWQPAQSLTFSGPGRKPDFPSFPQQARRLGGRRSGSHVWQLLEQTPKPKGTYLEKKETHHSLVKEERERTNWWSPVPGGQNSTT</sequence>